<reference evidence="1 2" key="1">
    <citation type="submission" date="2016-10" db="EMBL/GenBank/DDBJ databases">
        <title>Genome sequence of Planktotalea frisia SH6-1.</title>
        <authorList>
            <person name="Poehlein A."/>
            <person name="Bakenhus I."/>
            <person name="Voget S."/>
            <person name="Brinkhoff T."/>
            <person name="Simon M."/>
        </authorList>
    </citation>
    <scope>NUCLEOTIDE SEQUENCE [LARGE SCALE GENOMIC DNA]</scope>
    <source>
        <strain evidence="1 2">SH6-1</strain>
    </source>
</reference>
<proteinExistence type="predicted"/>
<keyword evidence="2" id="KW-1185">Reference proteome</keyword>
<dbReference type="AlphaFoldDB" id="A0A1L9P1H5"/>
<protein>
    <submittedName>
        <fullName evidence="1">Formamidase</fullName>
        <ecNumber evidence="1">3.5.1.49</ecNumber>
    </submittedName>
</protein>
<dbReference type="PANTHER" id="PTHR31891">
    <property type="entry name" value="FORMAMIDASE C869.04-RELATED"/>
    <property type="match status" value="1"/>
</dbReference>
<dbReference type="Gene3D" id="3.10.28.20">
    <property type="entry name" value="Acetamidase/Formamidase-like domains"/>
    <property type="match status" value="1"/>
</dbReference>
<evidence type="ECO:0000313" key="1">
    <source>
        <dbReference type="EMBL" id="OJI95264.1"/>
    </source>
</evidence>
<dbReference type="EC" id="3.5.1.49" evidence="1"/>
<dbReference type="InterPro" id="IPR004304">
    <property type="entry name" value="FmdA_AmdA"/>
</dbReference>
<dbReference type="STRING" id="696762.PFRI_04840"/>
<dbReference type="PANTHER" id="PTHR31891:SF1">
    <property type="entry name" value="FORMAMIDASE C869.04-RELATED"/>
    <property type="match status" value="1"/>
</dbReference>
<accession>A0A1L9P1H5</accession>
<dbReference type="SUPFAM" id="SSF141130">
    <property type="entry name" value="Acetamidase/Formamidase-like"/>
    <property type="match status" value="1"/>
</dbReference>
<organism evidence="1 2">
    <name type="scientific">Planktotalea frisia</name>
    <dbReference type="NCBI Taxonomy" id="696762"/>
    <lineage>
        <taxon>Bacteria</taxon>
        <taxon>Pseudomonadati</taxon>
        <taxon>Pseudomonadota</taxon>
        <taxon>Alphaproteobacteria</taxon>
        <taxon>Rhodobacterales</taxon>
        <taxon>Paracoccaceae</taxon>
        <taxon>Planktotalea</taxon>
    </lineage>
</organism>
<dbReference type="Gene3D" id="2.60.120.580">
    <property type="entry name" value="Acetamidase/Formamidase-like domains"/>
    <property type="match status" value="2"/>
</dbReference>
<dbReference type="Pfam" id="PF03069">
    <property type="entry name" value="FmdA_AmdA"/>
    <property type="match status" value="2"/>
</dbReference>
<keyword evidence="1" id="KW-0378">Hydrolase</keyword>
<dbReference type="EMBL" id="MLCB01000039">
    <property type="protein sequence ID" value="OJI95264.1"/>
    <property type="molecule type" value="Genomic_DNA"/>
</dbReference>
<evidence type="ECO:0000313" key="2">
    <source>
        <dbReference type="Proteomes" id="UP000184514"/>
    </source>
</evidence>
<dbReference type="RefSeq" id="WP_072629170.1">
    <property type="nucleotide sequence ID" value="NZ_MLCB01000039.1"/>
</dbReference>
<dbReference type="Proteomes" id="UP000184514">
    <property type="component" value="Unassembled WGS sequence"/>
</dbReference>
<name>A0A1L9P1H5_9RHOB</name>
<comment type="caution">
    <text evidence="1">The sequence shown here is derived from an EMBL/GenBank/DDBJ whole genome shotgun (WGS) entry which is preliminary data.</text>
</comment>
<gene>
    <name evidence="1" type="primary">fmdA</name>
    <name evidence="1" type="ORF">PFRI_04840</name>
</gene>
<dbReference type="GO" id="GO:0004328">
    <property type="term" value="F:formamidase activity"/>
    <property type="evidence" value="ECO:0007669"/>
    <property type="project" value="UniProtKB-EC"/>
</dbReference>
<sequence length="323" mass="34909">MTYQALSASLETCHWGFFDATLAPVVTIASGSEITIDTISGGPQNLPGEGFHIPPELLDLHAAGVPAMPGHILTGPVAVEGALPGDVLQVDILDVSLRQDWGFNYLCPLKGTLPDDFPNHHHTIIPLDAKRGVATLPWGLELDLAPFFGVMAVAPPPTWGRISTIEPRVHGGNIDNKELVAGTTLYLPVFAEGALFSCGDGHGVQGDGEVCVTAIETALQGKFRLTVLKNKELTYPQAETKTHYITMGMAADLERCVERALRDMIDLVSERAGISREEAYMLCSLAGDLRITQTVNREKGVHMMMAKNLIDARYTQSPRAPDF</sequence>
<dbReference type="OrthoDB" id="9785236at2"/>